<keyword evidence="12" id="KW-0012">Acyltransferase</keyword>
<evidence type="ECO:0000256" key="5">
    <source>
        <dbReference type="ARBA" id="ARBA00022679"/>
    </source>
</evidence>
<evidence type="ECO:0000313" key="12">
    <source>
        <dbReference type="EMBL" id="HGB15731.1"/>
    </source>
</evidence>
<dbReference type="NCBIfam" id="TIGR00858">
    <property type="entry name" value="bioF"/>
    <property type="match status" value="1"/>
</dbReference>
<dbReference type="EMBL" id="DTHB01000060">
    <property type="protein sequence ID" value="HGB15731.1"/>
    <property type="molecule type" value="Genomic_DNA"/>
</dbReference>
<feature type="domain" description="Aminotransferase class I/classII large" evidence="11">
    <location>
        <begin position="53"/>
        <end position="393"/>
    </location>
</feature>
<dbReference type="InterPro" id="IPR001917">
    <property type="entry name" value="Aminotrans_II_pyridoxalP_BS"/>
</dbReference>
<dbReference type="InterPro" id="IPR004839">
    <property type="entry name" value="Aminotransferase_I/II_large"/>
</dbReference>
<dbReference type="CDD" id="cd06454">
    <property type="entry name" value="KBL_like"/>
    <property type="match status" value="1"/>
</dbReference>
<dbReference type="InterPro" id="IPR015422">
    <property type="entry name" value="PyrdxlP-dep_Trfase_small"/>
</dbReference>
<dbReference type="Pfam" id="PF00155">
    <property type="entry name" value="Aminotran_1_2"/>
    <property type="match status" value="1"/>
</dbReference>
<evidence type="ECO:0000256" key="6">
    <source>
        <dbReference type="ARBA" id="ARBA00022756"/>
    </source>
</evidence>
<evidence type="ECO:0000256" key="2">
    <source>
        <dbReference type="ARBA" id="ARBA00004746"/>
    </source>
</evidence>
<evidence type="ECO:0000256" key="8">
    <source>
        <dbReference type="ARBA" id="ARBA00047715"/>
    </source>
</evidence>
<evidence type="ECO:0000259" key="11">
    <source>
        <dbReference type="Pfam" id="PF00155"/>
    </source>
</evidence>
<comment type="catalytic activity">
    <reaction evidence="8 10">
        <text>6-carboxyhexanoyl-[ACP] + L-alanine + H(+) = (8S)-8-amino-7-oxononanoate + holo-[ACP] + CO2</text>
        <dbReference type="Rhea" id="RHEA:42288"/>
        <dbReference type="Rhea" id="RHEA-COMP:9685"/>
        <dbReference type="Rhea" id="RHEA-COMP:9955"/>
        <dbReference type="ChEBI" id="CHEBI:15378"/>
        <dbReference type="ChEBI" id="CHEBI:16526"/>
        <dbReference type="ChEBI" id="CHEBI:57972"/>
        <dbReference type="ChEBI" id="CHEBI:64479"/>
        <dbReference type="ChEBI" id="CHEBI:78846"/>
        <dbReference type="ChEBI" id="CHEBI:149468"/>
        <dbReference type="EC" id="2.3.1.47"/>
    </reaction>
</comment>
<keyword evidence="5 10" id="KW-0808">Transferase</keyword>
<comment type="function">
    <text evidence="10">Catalyzes the decarboxylative condensation of pimeloyl-[acyl-carrier protein] and L-alanine to produce 8-amino-7-oxononanoate (AON), [acyl-carrier protein], and carbon dioxide.</text>
</comment>
<name>A0A7C3WKU2_9BACT</name>
<feature type="modified residue" description="N6-(pyridoxal phosphate)lysine" evidence="9">
    <location>
        <position position="251"/>
    </location>
</feature>
<dbReference type="InterPro" id="IPR015424">
    <property type="entry name" value="PyrdxlP-dep_Trfase"/>
</dbReference>
<dbReference type="Gene3D" id="3.90.1150.10">
    <property type="entry name" value="Aspartate Aminotransferase, domain 1"/>
    <property type="match status" value="1"/>
</dbReference>
<evidence type="ECO:0000256" key="1">
    <source>
        <dbReference type="ARBA" id="ARBA00001933"/>
    </source>
</evidence>
<gene>
    <name evidence="12" type="primary">bioF</name>
    <name evidence="12" type="ORF">ENV62_10915</name>
</gene>
<comment type="pathway">
    <text evidence="2 10">Cofactor biosynthesis; biotin biosynthesis.</text>
</comment>
<dbReference type="Gene3D" id="3.40.640.10">
    <property type="entry name" value="Type I PLP-dependent aspartate aminotransferase-like (Major domain)"/>
    <property type="match status" value="1"/>
</dbReference>
<evidence type="ECO:0000256" key="9">
    <source>
        <dbReference type="PIRSR" id="PIRSR604723-51"/>
    </source>
</evidence>
<organism evidence="12">
    <name type="scientific">Desulfobacca acetoxidans</name>
    <dbReference type="NCBI Taxonomy" id="60893"/>
    <lineage>
        <taxon>Bacteria</taxon>
        <taxon>Pseudomonadati</taxon>
        <taxon>Thermodesulfobacteriota</taxon>
        <taxon>Desulfobaccia</taxon>
        <taxon>Desulfobaccales</taxon>
        <taxon>Desulfobaccaceae</taxon>
        <taxon>Desulfobacca</taxon>
    </lineage>
</organism>
<keyword evidence="7 9" id="KW-0663">Pyridoxal phosphate</keyword>
<dbReference type="GO" id="GO:0030170">
    <property type="term" value="F:pyridoxal phosphate binding"/>
    <property type="evidence" value="ECO:0007669"/>
    <property type="project" value="InterPro"/>
</dbReference>
<comment type="cofactor">
    <cofactor evidence="1 9 10">
        <name>pyridoxal 5'-phosphate</name>
        <dbReference type="ChEBI" id="CHEBI:597326"/>
    </cofactor>
</comment>
<comment type="subunit">
    <text evidence="4 10">Homodimer.</text>
</comment>
<dbReference type="InterPro" id="IPR015421">
    <property type="entry name" value="PyrdxlP-dep_Trfase_major"/>
</dbReference>
<accession>A0A7C3WKU2</accession>
<evidence type="ECO:0000256" key="7">
    <source>
        <dbReference type="ARBA" id="ARBA00022898"/>
    </source>
</evidence>
<dbReference type="InterPro" id="IPR004723">
    <property type="entry name" value="AONS_Archaea/Proteobacteria"/>
</dbReference>
<dbReference type="PANTHER" id="PTHR13693:SF100">
    <property type="entry name" value="8-AMINO-7-OXONONANOATE SYNTHASE"/>
    <property type="match status" value="1"/>
</dbReference>
<dbReference type="SUPFAM" id="SSF53383">
    <property type="entry name" value="PLP-dependent transferases"/>
    <property type="match status" value="1"/>
</dbReference>
<comment type="similarity">
    <text evidence="3 10">Belongs to the class-II pyridoxal-phosphate-dependent aminotransferase family. BioF subfamily.</text>
</comment>
<evidence type="ECO:0000256" key="10">
    <source>
        <dbReference type="RuleBase" id="RU003693"/>
    </source>
</evidence>
<keyword evidence="6" id="KW-0093">Biotin biosynthesis</keyword>
<dbReference type="PANTHER" id="PTHR13693">
    <property type="entry name" value="CLASS II AMINOTRANSFERASE/8-AMINO-7-OXONONANOATE SYNTHASE"/>
    <property type="match status" value="1"/>
</dbReference>
<dbReference type="EC" id="2.3.1.47" evidence="10"/>
<dbReference type="PROSITE" id="PS00599">
    <property type="entry name" value="AA_TRANSFER_CLASS_2"/>
    <property type="match status" value="1"/>
</dbReference>
<evidence type="ECO:0000256" key="3">
    <source>
        <dbReference type="ARBA" id="ARBA00010008"/>
    </source>
</evidence>
<comment type="caution">
    <text evidence="12">The sequence shown here is derived from an EMBL/GenBank/DDBJ whole genome shotgun (WGS) entry which is preliminary data.</text>
</comment>
<protein>
    <recommendedName>
        <fullName evidence="10">8-amino-7-ketopelargonate synthase</fullName>
        <ecNumber evidence="10">2.3.1.47</ecNumber>
    </recommendedName>
</protein>
<dbReference type="AlphaFoldDB" id="A0A7C3WKU2"/>
<dbReference type="UniPathway" id="UPA00078"/>
<dbReference type="GO" id="GO:0009102">
    <property type="term" value="P:biotin biosynthetic process"/>
    <property type="evidence" value="ECO:0007669"/>
    <property type="project" value="UniProtKB-UniRule"/>
</dbReference>
<sequence length="403" mass="42956">MICLPSAEEEGSGGLARFGAELAAFEAKALRRRLTVLDEVLPGGRVKVGGRVLLNLSSNDYLGLALDPRLTAAAGAAAKRWGVGAGASRLVAGHFALHEAVEAKLARFKGTEAAVIFSTGYMANLGVISALLEPGDLVFCDRLNHASIYDGIRLSGAELKRFPHRDMERLEQLLQETPARKTRLIVTDSVFSVDGDLAPLPALVELKERYGALLMIDEAHATGVLGAGGAGLAEALGLTGRIDVHMGTFSKALGSLGGYVAGDRLLIEYLHNKARAFIYSTALPPPVLGAIDQALDIVVQEPERRRYLLGQAETFRQVLQQAGFDTLGSETQIVPVLVGKNARTLEFAGRLQEEGLMAVALRPPTVPPGKARVRFSLSAAHSSEDLAQALGTIIRVGREMRLI</sequence>
<evidence type="ECO:0000256" key="4">
    <source>
        <dbReference type="ARBA" id="ARBA00011738"/>
    </source>
</evidence>
<reference evidence="12" key="1">
    <citation type="journal article" date="2020" name="mSystems">
        <title>Genome- and Community-Level Interaction Insights into Carbon Utilization and Element Cycling Functions of Hydrothermarchaeota in Hydrothermal Sediment.</title>
        <authorList>
            <person name="Zhou Z."/>
            <person name="Liu Y."/>
            <person name="Xu W."/>
            <person name="Pan J."/>
            <person name="Luo Z.H."/>
            <person name="Li M."/>
        </authorList>
    </citation>
    <scope>NUCLEOTIDE SEQUENCE [LARGE SCALE GENOMIC DNA]</scope>
    <source>
        <strain evidence="12">SpSt-776</strain>
    </source>
</reference>
<dbReference type="GO" id="GO:0008710">
    <property type="term" value="F:8-amino-7-oxononanoate synthase activity"/>
    <property type="evidence" value="ECO:0007669"/>
    <property type="project" value="UniProtKB-UniRule"/>
</dbReference>
<proteinExistence type="inferred from homology"/>
<dbReference type="InterPro" id="IPR050087">
    <property type="entry name" value="AON_synthase_class-II"/>
</dbReference>